<keyword evidence="2" id="KW-0805">Transcription regulation</keyword>
<comment type="similarity">
    <text evidence="1">Belongs to the sigma-70 factor family. ECF subfamily.</text>
</comment>
<evidence type="ECO:0000313" key="6">
    <source>
        <dbReference type="EMBL" id="QDT91105.1"/>
    </source>
</evidence>
<gene>
    <name evidence="6" type="ORF">Pan161_27600</name>
</gene>
<dbReference type="SUPFAM" id="SSF88946">
    <property type="entry name" value="Sigma2 domain of RNA polymerase sigma factors"/>
    <property type="match status" value="1"/>
</dbReference>
<dbReference type="InterPro" id="IPR014331">
    <property type="entry name" value="RNA_pol_sigma70_ECF_RHOBA"/>
</dbReference>
<evidence type="ECO:0000313" key="7">
    <source>
        <dbReference type="Proteomes" id="UP000316855"/>
    </source>
</evidence>
<evidence type="ECO:0000256" key="4">
    <source>
        <dbReference type="ARBA" id="ARBA00023163"/>
    </source>
</evidence>
<dbReference type="InterPro" id="IPR013324">
    <property type="entry name" value="RNA_pol_sigma_r3/r4-like"/>
</dbReference>
<reference evidence="6 7" key="1">
    <citation type="submission" date="2019-02" db="EMBL/GenBank/DDBJ databases">
        <title>Deep-cultivation of Planctomycetes and their phenomic and genomic characterization uncovers novel biology.</title>
        <authorList>
            <person name="Wiegand S."/>
            <person name="Jogler M."/>
            <person name="Boedeker C."/>
            <person name="Pinto D."/>
            <person name="Vollmers J."/>
            <person name="Rivas-Marin E."/>
            <person name="Kohn T."/>
            <person name="Peeters S.H."/>
            <person name="Heuer A."/>
            <person name="Rast P."/>
            <person name="Oberbeckmann S."/>
            <person name="Bunk B."/>
            <person name="Jeske O."/>
            <person name="Meyerdierks A."/>
            <person name="Storesund J.E."/>
            <person name="Kallscheuer N."/>
            <person name="Luecker S."/>
            <person name="Lage O.M."/>
            <person name="Pohl T."/>
            <person name="Merkel B.J."/>
            <person name="Hornburger P."/>
            <person name="Mueller R.-W."/>
            <person name="Bruemmer F."/>
            <person name="Labrenz M."/>
            <person name="Spormann A.M."/>
            <person name="Op den Camp H."/>
            <person name="Overmann J."/>
            <person name="Amann R."/>
            <person name="Jetten M.S.M."/>
            <person name="Mascher T."/>
            <person name="Medema M.H."/>
            <person name="Devos D.P."/>
            <person name="Kaster A.-K."/>
            <person name="Ovreas L."/>
            <person name="Rohde M."/>
            <person name="Galperin M.Y."/>
            <person name="Jogler C."/>
        </authorList>
    </citation>
    <scope>NUCLEOTIDE SEQUENCE [LARGE SCALE GENOMIC DNA]</scope>
    <source>
        <strain evidence="6 7">Pan161</strain>
    </source>
</reference>
<dbReference type="EMBL" id="CP036343">
    <property type="protein sequence ID" value="QDT91105.1"/>
    <property type="molecule type" value="Genomic_DNA"/>
</dbReference>
<organism evidence="6 7">
    <name type="scientific">Gimesia algae</name>
    <dbReference type="NCBI Taxonomy" id="2527971"/>
    <lineage>
        <taxon>Bacteria</taxon>
        <taxon>Pseudomonadati</taxon>
        <taxon>Planctomycetota</taxon>
        <taxon>Planctomycetia</taxon>
        <taxon>Planctomycetales</taxon>
        <taxon>Planctomycetaceae</taxon>
        <taxon>Gimesia</taxon>
    </lineage>
</organism>
<dbReference type="PANTHER" id="PTHR43133:SF51">
    <property type="entry name" value="RNA POLYMERASE SIGMA FACTOR"/>
    <property type="match status" value="1"/>
</dbReference>
<dbReference type="PANTHER" id="PTHR43133">
    <property type="entry name" value="RNA POLYMERASE ECF-TYPE SIGMA FACTO"/>
    <property type="match status" value="1"/>
</dbReference>
<dbReference type="NCBIfam" id="TIGR02989">
    <property type="entry name" value="Sig-70_gvs1"/>
    <property type="match status" value="1"/>
</dbReference>
<dbReference type="InterPro" id="IPR036388">
    <property type="entry name" value="WH-like_DNA-bd_sf"/>
</dbReference>
<dbReference type="InterPro" id="IPR013325">
    <property type="entry name" value="RNA_pol_sigma_r2"/>
</dbReference>
<dbReference type="InterPro" id="IPR014284">
    <property type="entry name" value="RNA_pol_sigma-70_dom"/>
</dbReference>
<keyword evidence="4" id="KW-0804">Transcription</keyword>
<dbReference type="Gene3D" id="1.10.10.10">
    <property type="entry name" value="Winged helix-like DNA-binding domain superfamily/Winged helix DNA-binding domain"/>
    <property type="match status" value="1"/>
</dbReference>
<evidence type="ECO:0000259" key="5">
    <source>
        <dbReference type="Pfam" id="PF04542"/>
    </source>
</evidence>
<dbReference type="InterPro" id="IPR007627">
    <property type="entry name" value="RNA_pol_sigma70_r2"/>
</dbReference>
<dbReference type="SUPFAM" id="SSF88659">
    <property type="entry name" value="Sigma3 and sigma4 domains of RNA polymerase sigma factors"/>
    <property type="match status" value="1"/>
</dbReference>
<dbReference type="OrthoDB" id="269998at2"/>
<dbReference type="Gene3D" id="1.10.1740.10">
    <property type="match status" value="1"/>
</dbReference>
<accession>A0A517VDM5</accession>
<dbReference type="KEGG" id="gax:Pan161_27600"/>
<dbReference type="InterPro" id="IPR039425">
    <property type="entry name" value="RNA_pol_sigma-70-like"/>
</dbReference>
<evidence type="ECO:0000256" key="2">
    <source>
        <dbReference type="ARBA" id="ARBA00023015"/>
    </source>
</evidence>
<dbReference type="NCBIfam" id="TIGR02937">
    <property type="entry name" value="sigma70-ECF"/>
    <property type="match status" value="1"/>
</dbReference>
<dbReference type="AlphaFoldDB" id="A0A517VDM5"/>
<dbReference type="RefSeq" id="WP_145227711.1">
    <property type="nucleotide sequence ID" value="NZ_CP036343.1"/>
</dbReference>
<proteinExistence type="inferred from homology"/>
<keyword evidence="7" id="KW-1185">Reference proteome</keyword>
<keyword evidence="3" id="KW-0731">Sigma factor</keyword>
<dbReference type="Pfam" id="PF04542">
    <property type="entry name" value="Sigma70_r2"/>
    <property type="match status" value="1"/>
</dbReference>
<protein>
    <submittedName>
        <fullName evidence="6">RNA polymerase sigma factor</fullName>
    </submittedName>
</protein>
<sequence length="181" mass="21623">MSNLIPSLNINAREVFTSLIDQERFRIFNYIRTLVPHYSDAEDVYQLVCLTLWKKFAEFDQKRDFFSWACGITFYTVCNHRRSRRNDRHYFSQELIETMAQQREQDLSKYNIRIELLHDCLDGLNSTDQQLLKKSILEKQSIKDIAKTADRALQTLYNRLTFLRRELAECILSKLKSEQQV</sequence>
<dbReference type="Proteomes" id="UP000316855">
    <property type="component" value="Chromosome"/>
</dbReference>
<dbReference type="GO" id="GO:0016987">
    <property type="term" value="F:sigma factor activity"/>
    <property type="evidence" value="ECO:0007669"/>
    <property type="project" value="UniProtKB-KW"/>
</dbReference>
<name>A0A517VDM5_9PLAN</name>
<dbReference type="GO" id="GO:0006352">
    <property type="term" value="P:DNA-templated transcription initiation"/>
    <property type="evidence" value="ECO:0007669"/>
    <property type="project" value="InterPro"/>
</dbReference>
<evidence type="ECO:0000256" key="3">
    <source>
        <dbReference type="ARBA" id="ARBA00023082"/>
    </source>
</evidence>
<feature type="domain" description="RNA polymerase sigma-70 region 2" evidence="5">
    <location>
        <begin position="20"/>
        <end position="85"/>
    </location>
</feature>
<evidence type="ECO:0000256" key="1">
    <source>
        <dbReference type="ARBA" id="ARBA00010641"/>
    </source>
</evidence>